<organism evidence="3 4">
    <name type="scientific">Streptomyces omiyaensis</name>
    <dbReference type="NCBI Taxonomy" id="68247"/>
    <lineage>
        <taxon>Bacteria</taxon>
        <taxon>Bacillati</taxon>
        <taxon>Actinomycetota</taxon>
        <taxon>Actinomycetes</taxon>
        <taxon>Kitasatosporales</taxon>
        <taxon>Streptomycetaceae</taxon>
        <taxon>Streptomyces</taxon>
    </lineage>
</organism>
<keyword evidence="4" id="KW-1185">Reference proteome</keyword>
<comment type="caution">
    <text evidence="3">The sequence shown here is derived from an EMBL/GenBank/DDBJ whole genome shotgun (WGS) entry which is preliminary data.</text>
</comment>
<evidence type="ECO:0000256" key="1">
    <source>
        <dbReference type="SAM" id="MobiDB-lite"/>
    </source>
</evidence>
<dbReference type="SUPFAM" id="SSF47413">
    <property type="entry name" value="lambda repressor-like DNA-binding domains"/>
    <property type="match status" value="1"/>
</dbReference>
<sequence>MAISESGPAATQVARNIQRVRKARQMKQSDVSRRLADAGRPTLATVVSKIERGERRIDVDDLVAFGRALDVPPVLLLFPLGEEDTTEVLAGQTVPTWDAFRWFVGEAPFPGDAGTPGGEIDPETGLAEWYENPWQEGAAPVALWREHAERVKEWYAVPTRVRRLRLDEDEERQQRARDWERAEDALRQTRNTMRMRGLRPPRLPEELADLEK</sequence>
<evidence type="ECO:0000313" key="3">
    <source>
        <dbReference type="EMBL" id="MFG3189249.1"/>
    </source>
</evidence>
<name>A0ABW7BSR6_9ACTN</name>
<dbReference type="PROSITE" id="PS50943">
    <property type="entry name" value="HTH_CROC1"/>
    <property type="match status" value="1"/>
</dbReference>
<dbReference type="RefSeq" id="WP_392880817.1">
    <property type="nucleotide sequence ID" value="NZ_JBICZW010000005.1"/>
</dbReference>
<evidence type="ECO:0000313" key="4">
    <source>
        <dbReference type="Proteomes" id="UP001604282"/>
    </source>
</evidence>
<feature type="region of interest" description="Disordered" evidence="1">
    <location>
        <begin position="190"/>
        <end position="212"/>
    </location>
</feature>
<dbReference type="EMBL" id="JBICZW010000005">
    <property type="protein sequence ID" value="MFG3189249.1"/>
    <property type="molecule type" value="Genomic_DNA"/>
</dbReference>
<dbReference type="Proteomes" id="UP001604282">
    <property type="component" value="Unassembled WGS sequence"/>
</dbReference>
<feature type="compositionally biased region" description="Basic and acidic residues" evidence="1">
    <location>
        <begin position="202"/>
        <end position="212"/>
    </location>
</feature>
<gene>
    <name evidence="3" type="ORF">ACGFYS_09925</name>
</gene>
<evidence type="ECO:0000259" key="2">
    <source>
        <dbReference type="PROSITE" id="PS50943"/>
    </source>
</evidence>
<dbReference type="InterPro" id="IPR001387">
    <property type="entry name" value="Cro/C1-type_HTH"/>
</dbReference>
<proteinExistence type="predicted"/>
<dbReference type="InterPro" id="IPR010982">
    <property type="entry name" value="Lambda_DNA-bd_dom_sf"/>
</dbReference>
<dbReference type="SMART" id="SM00530">
    <property type="entry name" value="HTH_XRE"/>
    <property type="match status" value="1"/>
</dbReference>
<feature type="domain" description="HTH cro/C1-type" evidence="2">
    <location>
        <begin position="17"/>
        <end position="76"/>
    </location>
</feature>
<accession>A0ABW7BSR6</accession>
<reference evidence="3 4" key="1">
    <citation type="submission" date="2024-10" db="EMBL/GenBank/DDBJ databases">
        <title>The Natural Products Discovery Center: Release of the First 8490 Sequenced Strains for Exploring Actinobacteria Biosynthetic Diversity.</title>
        <authorList>
            <person name="Kalkreuter E."/>
            <person name="Kautsar S.A."/>
            <person name="Yang D."/>
            <person name="Bader C.D."/>
            <person name="Teijaro C.N."/>
            <person name="Fluegel L."/>
            <person name="Davis C.M."/>
            <person name="Simpson J.R."/>
            <person name="Lauterbach L."/>
            <person name="Steele A.D."/>
            <person name="Gui C."/>
            <person name="Meng S."/>
            <person name="Li G."/>
            <person name="Viehrig K."/>
            <person name="Ye F."/>
            <person name="Su P."/>
            <person name="Kiefer A.F."/>
            <person name="Nichols A."/>
            <person name="Cepeda A.J."/>
            <person name="Yan W."/>
            <person name="Fan B."/>
            <person name="Jiang Y."/>
            <person name="Adhikari A."/>
            <person name="Zheng C.-J."/>
            <person name="Schuster L."/>
            <person name="Cowan T.M."/>
            <person name="Smanski M.J."/>
            <person name="Chevrette M.G."/>
            <person name="De Carvalho L.P.S."/>
            <person name="Shen B."/>
        </authorList>
    </citation>
    <scope>NUCLEOTIDE SEQUENCE [LARGE SCALE GENOMIC DNA]</scope>
    <source>
        <strain evidence="3 4">NPDC048229</strain>
    </source>
</reference>
<dbReference type="CDD" id="cd00093">
    <property type="entry name" value="HTH_XRE"/>
    <property type="match status" value="1"/>
</dbReference>
<protein>
    <submittedName>
        <fullName evidence="3">Helix-turn-helix domain-containing protein</fullName>
    </submittedName>
</protein>
<dbReference type="Gene3D" id="1.10.260.40">
    <property type="entry name" value="lambda repressor-like DNA-binding domains"/>
    <property type="match status" value="1"/>
</dbReference>